<feature type="region of interest" description="Disordered" evidence="1">
    <location>
        <begin position="83"/>
        <end position="111"/>
    </location>
</feature>
<evidence type="ECO:0000256" key="1">
    <source>
        <dbReference type="SAM" id="MobiDB-lite"/>
    </source>
</evidence>
<proteinExistence type="predicted"/>
<dbReference type="Proteomes" id="UP001302367">
    <property type="component" value="Chromosome 9"/>
</dbReference>
<feature type="region of interest" description="Disordered" evidence="1">
    <location>
        <begin position="1"/>
        <end position="52"/>
    </location>
</feature>
<dbReference type="EMBL" id="CP134192">
    <property type="protein sequence ID" value="WPB07692.1"/>
    <property type="molecule type" value="Genomic_DNA"/>
</dbReference>
<dbReference type="RefSeq" id="XP_065459604.1">
    <property type="nucleotide sequence ID" value="XM_065603532.1"/>
</dbReference>
<name>A0ABZ0P720_CERBT</name>
<dbReference type="GeneID" id="90644837"/>
<dbReference type="Gene3D" id="3.30.160.60">
    <property type="entry name" value="Classic Zinc Finger"/>
    <property type="match status" value="1"/>
</dbReference>
<gene>
    <name evidence="2" type="ORF">RHO25_012353</name>
</gene>
<protein>
    <recommendedName>
        <fullName evidence="4">C2H2-type domain-containing protein</fullName>
    </recommendedName>
</protein>
<organism evidence="2 3">
    <name type="scientific">Cercospora beticola</name>
    <name type="common">Sugarbeet leaf spot fungus</name>
    <dbReference type="NCBI Taxonomy" id="122368"/>
    <lineage>
        <taxon>Eukaryota</taxon>
        <taxon>Fungi</taxon>
        <taxon>Dikarya</taxon>
        <taxon>Ascomycota</taxon>
        <taxon>Pezizomycotina</taxon>
        <taxon>Dothideomycetes</taxon>
        <taxon>Dothideomycetidae</taxon>
        <taxon>Mycosphaerellales</taxon>
        <taxon>Mycosphaerellaceae</taxon>
        <taxon>Cercospora</taxon>
    </lineage>
</organism>
<reference evidence="2 3" key="1">
    <citation type="submission" date="2023-09" db="EMBL/GenBank/DDBJ databases">
        <title>Complete-Gapless Cercospora beticola genome.</title>
        <authorList>
            <person name="Wyatt N.A."/>
            <person name="Spanner R.E."/>
            <person name="Bolton M.D."/>
        </authorList>
    </citation>
    <scope>NUCLEOTIDE SEQUENCE [LARGE SCALE GENOMIC DNA]</scope>
    <source>
        <strain evidence="2">Cb09-40</strain>
    </source>
</reference>
<evidence type="ECO:0008006" key="4">
    <source>
        <dbReference type="Google" id="ProtNLM"/>
    </source>
</evidence>
<evidence type="ECO:0000313" key="3">
    <source>
        <dbReference type="Proteomes" id="UP001302367"/>
    </source>
</evidence>
<evidence type="ECO:0000313" key="2">
    <source>
        <dbReference type="EMBL" id="WPB07692.1"/>
    </source>
</evidence>
<feature type="compositionally biased region" description="Basic and acidic residues" evidence="1">
    <location>
        <begin position="94"/>
        <end position="103"/>
    </location>
</feature>
<accession>A0ABZ0P720</accession>
<sequence length="136" mass="15396">MSSPYYSKPSAPLYGTAPDRSRQQLVNPAGRRADLERHYHAMHPAPGSTVSHDCSWPGCHRKGSYGFGRKDKMVEHMREVHKANIPKKKNCGTESRHQSKSADGRYGSEAMNSSDKYRLEWHAVYVVPAHTFRSPE</sequence>
<keyword evidence="3" id="KW-1185">Reference proteome</keyword>